<organism evidence="1 2">
    <name type="scientific">Desulfitobacterium dehalogenans (strain ATCC 51507 / DSM 9161 / JW/IU-DC1)</name>
    <dbReference type="NCBI Taxonomy" id="756499"/>
    <lineage>
        <taxon>Bacteria</taxon>
        <taxon>Bacillati</taxon>
        <taxon>Bacillota</taxon>
        <taxon>Clostridia</taxon>
        <taxon>Eubacteriales</taxon>
        <taxon>Desulfitobacteriaceae</taxon>
        <taxon>Desulfitobacterium</taxon>
    </lineage>
</organism>
<evidence type="ECO:0000313" key="1">
    <source>
        <dbReference type="EMBL" id="AFL99148.1"/>
    </source>
</evidence>
<accession>I4A5B4</accession>
<dbReference type="AlphaFoldDB" id="I4A5B4"/>
<name>I4A5B4_DESDJ</name>
<dbReference type="HOGENOM" id="CLU_3232611_0_0_9"/>
<reference evidence="2" key="1">
    <citation type="submission" date="2012-06" db="EMBL/GenBank/DDBJ databases">
        <title>Complete sequence of Desulfitobacterium dehalogenans ATCC 51507.</title>
        <authorList>
            <person name="Lucas S."/>
            <person name="Han J."/>
            <person name="Lapidus A."/>
            <person name="Cheng J.-F."/>
            <person name="Goodwin L."/>
            <person name="Pitluck S."/>
            <person name="Peters L."/>
            <person name="Ovchinnikova G."/>
            <person name="Teshima H."/>
            <person name="Detter J.C."/>
            <person name="Han C."/>
            <person name="Tapia R."/>
            <person name="Land M."/>
            <person name="Hauser L."/>
            <person name="Kyrpides N."/>
            <person name="Ivanova N."/>
            <person name="Pagani I."/>
            <person name="Kruse T."/>
            <person name="de Vos W.M."/>
            <person name="Smidt H."/>
            <person name="Woyke T."/>
        </authorList>
    </citation>
    <scope>NUCLEOTIDE SEQUENCE [LARGE SCALE GENOMIC DNA]</scope>
    <source>
        <strain evidence="2">ATCC 51507 / DSM 9161 / JW/IU-DC1</strain>
    </source>
</reference>
<dbReference type="Proteomes" id="UP000006053">
    <property type="component" value="Chromosome"/>
</dbReference>
<proteinExistence type="predicted"/>
<evidence type="ECO:0000313" key="2">
    <source>
        <dbReference type="Proteomes" id="UP000006053"/>
    </source>
</evidence>
<dbReference type="EMBL" id="CP003348">
    <property type="protein sequence ID" value="AFL99148.1"/>
    <property type="molecule type" value="Genomic_DNA"/>
</dbReference>
<keyword evidence="2" id="KW-1185">Reference proteome</keyword>
<dbReference type="KEGG" id="ddh:Desde_0701"/>
<gene>
    <name evidence="1" type="ordered locus">Desde_0701</name>
</gene>
<protein>
    <submittedName>
        <fullName evidence="1">Uncharacterized protein</fullName>
    </submittedName>
</protein>
<sequence length="43" mass="5175">MYENKEEAEIWLLEQKDILKPVALTGYCRLLPRVSFLDYIFII</sequence>
<reference evidence="1 2" key="2">
    <citation type="journal article" date="2015" name="J. Bacteriol.">
        <title>Genomic, proteomic, and biochemical analysis of the organohalide respiratory pathway in Desulfitobacterium dehalogenans.</title>
        <authorList>
            <person name="Kruse T."/>
            <person name="van de Pas B.A."/>
            <person name="Atteia A."/>
            <person name="Krab K."/>
            <person name="Hagen W.R."/>
            <person name="Goodwin L."/>
            <person name="Chain P."/>
            <person name="Boeren S."/>
            <person name="Maphosa F."/>
            <person name="Schraa G."/>
            <person name="de Vos W.M."/>
            <person name="van der Oost J."/>
            <person name="Smidt H."/>
            <person name="Stams A.J."/>
        </authorList>
    </citation>
    <scope>NUCLEOTIDE SEQUENCE [LARGE SCALE GENOMIC DNA]</scope>
    <source>
        <strain evidence="2">ATCC 51507 / DSM 9161 / JW/IU-DC1</strain>
    </source>
</reference>